<keyword evidence="6 12" id="KW-1133">Transmembrane helix</keyword>
<keyword evidence="7 12" id="KW-0811">Translocation</keyword>
<organism evidence="14 15">
    <name type="scientific">Prosthecomicrobium pneumaticum</name>
    <dbReference type="NCBI Taxonomy" id="81895"/>
    <lineage>
        <taxon>Bacteria</taxon>
        <taxon>Pseudomonadati</taxon>
        <taxon>Pseudomonadota</taxon>
        <taxon>Alphaproteobacteria</taxon>
        <taxon>Hyphomicrobiales</taxon>
        <taxon>Kaistiaceae</taxon>
        <taxon>Prosthecomicrobium</taxon>
    </lineage>
</organism>
<dbReference type="Pfam" id="PF07549">
    <property type="entry name" value="Sec_GG"/>
    <property type="match status" value="1"/>
</dbReference>
<feature type="transmembrane region" description="Helical" evidence="12">
    <location>
        <begin position="165"/>
        <end position="186"/>
    </location>
</feature>
<dbReference type="PRINTS" id="PR01755">
    <property type="entry name" value="SECFTRNLCASE"/>
</dbReference>
<dbReference type="GO" id="GO:0006605">
    <property type="term" value="P:protein targeting"/>
    <property type="evidence" value="ECO:0007669"/>
    <property type="project" value="UniProtKB-UniRule"/>
</dbReference>
<evidence type="ECO:0000256" key="3">
    <source>
        <dbReference type="ARBA" id="ARBA00022475"/>
    </source>
</evidence>
<dbReference type="GO" id="GO:0065002">
    <property type="term" value="P:intracellular protein transmembrane transport"/>
    <property type="evidence" value="ECO:0007669"/>
    <property type="project" value="UniProtKB-UniRule"/>
</dbReference>
<evidence type="ECO:0000256" key="4">
    <source>
        <dbReference type="ARBA" id="ARBA00022692"/>
    </source>
</evidence>
<name>A0A7W9L3L9_9HYPH</name>
<keyword evidence="8 12" id="KW-0472">Membrane</keyword>
<comment type="similarity">
    <text evidence="12">Belongs to the SecD/SecF family. SecF subfamily.</text>
</comment>
<evidence type="ECO:0000256" key="12">
    <source>
        <dbReference type="HAMAP-Rule" id="MF_01464"/>
    </source>
</evidence>
<dbReference type="Pfam" id="PF02355">
    <property type="entry name" value="SecD_SecF_C"/>
    <property type="match status" value="1"/>
</dbReference>
<dbReference type="PANTHER" id="PTHR30081">
    <property type="entry name" value="PROTEIN-EXPORT MEMBRANE PROTEIN SEC"/>
    <property type="match status" value="1"/>
</dbReference>
<dbReference type="InterPro" id="IPR055344">
    <property type="entry name" value="SecD_SecF_C_bact"/>
</dbReference>
<comment type="similarity">
    <text evidence="10">In the C-terminal section; belongs to the SecD/SecF family. SecF subfamily.</text>
</comment>
<dbReference type="GO" id="GO:0015450">
    <property type="term" value="F:protein-transporting ATPase activity"/>
    <property type="evidence" value="ECO:0007669"/>
    <property type="project" value="InterPro"/>
</dbReference>
<feature type="transmembrane region" description="Helical" evidence="12">
    <location>
        <begin position="234"/>
        <end position="260"/>
    </location>
</feature>
<evidence type="ECO:0000259" key="13">
    <source>
        <dbReference type="Pfam" id="PF02355"/>
    </source>
</evidence>
<feature type="transmembrane region" description="Helical" evidence="12">
    <location>
        <begin position="137"/>
        <end position="158"/>
    </location>
</feature>
<evidence type="ECO:0000256" key="8">
    <source>
        <dbReference type="ARBA" id="ARBA00023136"/>
    </source>
</evidence>
<dbReference type="FunFam" id="1.20.1640.10:FF:000024">
    <property type="entry name" value="Multifunctional fusion protein"/>
    <property type="match status" value="1"/>
</dbReference>
<keyword evidence="15" id="KW-1185">Reference proteome</keyword>
<dbReference type="GO" id="GO:0043952">
    <property type="term" value="P:protein transport by the Sec complex"/>
    <property type="evidence" value="ECO:0007669"/>
    <property type="project" value="UniProtKB-UniRule"/>
</dbReference>
<comment type="similarity">
    <text evidence="11">In the N-terminal section; belongs to the SecD/SecF family. SecD subfamily.</text>
</comment>
<evidence type="ECO:0000256" key="2">
    <source>
        <dbReference type="ARBA" id="ARBA00022448"/>
    </source>
</evidence>
<protein>
    <recommendedName>
        <fullName evidence="12">Protein-export membrane protein SecF</fullName>
    </recommendedName>
</protein>
<dbReference type="NCBIfam" id="TIGR00916">
    <property type="entry name" value="2A0604s01"/>
    <property type="match status" value="1"/>
</dbReference>
<dbReference type="HAMAP" id="MF_01464_B">
    <property type="entry name" value="SecF_B"/>
    <property type="match status" value="1"/>
</dbReference>
<dbReference type="EMBL" id="JACHOO010000009">
    <property type="protein sequence ID" value="MBB5754659.1"/>
    <property type="molecule type" value="Genomic_DNA"/>
</dbReference>
<comment type="function">
    <text evidence="9 12">Part of the Sec protein translocase complex. Interacts with the SecYEG preprotein conducting channel. SecDF uses the proton motive force (PMF) to complete protein translocation after the ATP-dependent function of SecA.</text>
</comment>
<evidence type="ECO:0000256" key="10">
    <source>
        <dbReference type="ARBA" id="ARBA00060856"/>
    </source>
</evidence>
<feature type="transmembrane region" description="Helical" evidence="12">
    <location>
        <begin position="21"/>
        <end position="39"/>
    </location>
</feature>
<keyword evidence="5 12" id="KW-0653">Protein transport</keyword>
<keyword evidence="3 12" id="KW-1003">Cell membrane</keyword>
<evidence type="ECO:0000256" key="11">
    <source>
        <dbReference type="ARBA" id="ARBA00061053"/>
    </source>
</evidence>
<keyword evidence="2 12" id="KW-0813">Transport</keyword>
<accession>A0A7W9L3L9</accession>
<dbReference type="PANTHER" id="PTHR30081:SF8">
    <property type="entry name" value="PROTEIN TRANSLOCASE SUBUNIT SECF"/>
    <property type="match status" value="1"/>
</dbReference>
<evidence type="ECO:0000313" key="15">
    <source>
        <dbReference type="Proteomes" id="UP000523821"/>
    </source>
</evidence>
<dbReference type="InterPro" id="IPR022646">
    <property type="entry name" value="SecD/SecF_CS"/>
</dbReference>
<dbReference type="Gene3D" id="1.20.1640.10">
    <property type="entry name" value="Multidrug efflux transporter AcrB transmembrane domain"/>
    <property type="match status" value="1"/>
</dbReference>
<comment type="subcellular location">
    <subcellularLocation>
        <location evidence="1 12">Cell membrane</location>
        <topology evidence="1 12">Multi-pass membrane protein</topology>
    </subcellularLocation>
</comment>
<evidence type="ECO:0000256" key="5">
    <source>
        <dbReference type="ARBA" id="ARBA00022927"/>
    </source>
</evidence>
<dbReference type="InterPro" id="IPR005665">
    <property type="entry name" value="SecF_bac"/>
</dbReference>
<feature type="transmembrane region" description="Helical" evidence="12">
    <location>
        <begin position="192"/>
        <end position="213"/>
    </location>
</feature>
<evidence type="ECO:0000256" key="9">
    <source>
        <dbReference type="ARBA" id="ARBA00059018"/>
    </source>
</evidence>
<dbReference type="InterPro" id="IPR048634">
    <property type="entry name" value="SecD_SecF_C"/>
</dbReference>
<evidence type="ECO:0000313" key="14">
    <source>
        <dbReference type="EMBL" id="MBB5754659.1"/>
    </source>
</evidence>
<comment type="caution">
    <text evidence="14">The sequence shown here is derived from an EMBL/GenBank/DDBJ whole genome shotgun (WGS) entry which is preliminary data.</text>
</comment>
<feature type="transmembrane region" description="Helical" evidence="12">
    <location>
        <begin position="272"/>
        <end position="296"/>
    </location>
</feature>
<reference evidence="14 15" key="1">
    <citation type="submission" date="2020-08" db="EMBL/GenBank/DDBJ databases">
        <title>Genomic Encyclopedia of Type Strains, Phase IV (KMG-IV): sequencing the most valuable type-strain genomes for metagenomic binning, comparative biology and taxonomic classification.</title>
        <authorList>
            <person name="Goeker M."/>
        </authorList>
    </citation>
    <scope>NUCLEOTIDE SEQUENCE [LARGE SCALE GENOMIC DNA]</scope>
    <source>
        <strain evidence="14 15">DSM 16268</strain>
    </source>
</reference>
<dbReference type="GO" id="GO:0005886">
    <property type="term" value="C:plasma membrane"/>
    <property type="evidence" value="ECO:0007669"/>
    <property type="project" value="UniProtKB-SubCell"/>
</dbReference>
<dbReference type="AlphaFoldDB" id="A0A7W9L3L9"/>
<feature type="domain" description="Protein export membrane protein SecD/SecF C-terminal" evidence="13">
    <location>
        <begin position="115"/>
        <end position="295"/>
    </location>
</feature>
<sequence>MFRLRLVPDNTRIPFMGYRRWTLPISAILSVLAIVLFITPGPNFGIDFLGGTIVEVATKDGSDADLASIRSTLSGLQLGDVQVQTFGTPNDVLIRIGQQEGGEAAQLAAVDKVRAALGGTLEERRVETVGPRVSGELAWNGGLALVVTLAAIMVYVWFRFEWQFAVGAIIATLHDVIITLGFFVVTGLEFNLSSLAAILTIVGYSLNDTVVVYDRIRETLRKYKKLPLSELIDAAINDTLARTTTTGFTTILALGALYVFGGEVIRSFTAAMIFGVVIGTWSSIFIAAPILIYFGLRQDALKGDKAEAAEKKGA</sequence>
<dbReference type="NCBIfam" id="TIGR00966">
    <property type="entry name" value="transloc_SecF"/>
    <property type="match status" value="1"/>
</dbReference>
<evidence type="ECO:0000256" key="7">
    <source>
        <dbReference type="ARBA" id="ARBA00023010"/>
    </source>
</evidence>
<keyword evidence="4 12" id="KW-0812">Transmembrane</keyword>
<dbReference type="SUPFAM" id="SSF82866">
    <property type="entry name" value="Multidrug efflux transporter AcrB transmembrane domain"/>
    <property type="match status" value="1"/>
</dbReference>
<evidence type="ECO:0000256" key="1">
    <source>
        <dbReference type="ARBA" id="ARBA00004651"/>
    </source>
</evidence>
<dbReference type="InterPro" id="IPR022645">
    <property type="entry name" value="SecD/SecF_bac"/>
</dbReference>
<proteinExistence type="inferred from homology"/>
<dbReference type="Proteomes" id="UP000523821">
    <property type="component" value="Unassembled WGS sequence"/>
</dbReference>
<dbReference type="RefSeq" id="WP_183858096.1">
    <property type="nucleotide sequence ID" value="NZ_JACHOO010000009.1"/>
</dbReference>
<dbReference type="InterPro" id="IPR022813">
    <property type="entry name" value="SecD/SecF_arch_bac"/>
</dbReference>
<gene>
    <name evidence="12" type="primary">secF</name>
    <name evidence="14" type="ORF">GGQ63_003747</name>
</gene>
<evidence type="ECO:0000256" key="6">
    <source>
        <dbReference type="ARBA" id="ARBA00022989"/>
    </source>
</evidence>
<comment type="subunit">
    <text evidence="12">Forms a complex with SecD. Part of the essential Sec protein translocation apparatus which comprises SecA, SecYEG and auxiliary proteins SecDF-YajC and YidC.</text>
</comment>